<organism evidence="1 2">
    <name type="scientific">Pseudonocardia bannensis</name>
    <dbReference type="NCBI Taxonomy" id="630973"/>
    <lineage>
        <taxon>Bacteria</taxon>
        <taxon>Bacillati</taxon>
        <taxon>Actinomycetota</taxon>
        <taxon>Actinomycetes</taxon>
        <taxon>Pseudonocardiales</taxon>
        <taxon>Pseudonocardiaceae</taxon>
        <taxon>Pseudonocardia</taxon>
    </lineage>
</organism>
<sequence length="199" mass="20415">MAETSTRRSPLAGHADRLAAATLRSAGALRIEEQPFRTHLDLRLDPSGPGAGAFAGVVGVALPVEPGTTAAGTGVEALWLGPDEWLLVGPPGTDGELAARVHAAVGDEPVSVVDVSAQHATLLLAGPRARDVLAHGCSIDLHPRVFGAGHCAQTMLARAPVVLVADGPDAIRVIVRSSFARYLADWLLDAATEHIAAGA</sequence>
<gene>
    <name evidence="1" type="ORF">HF519_01865</name>
</gene>
<dbReference type="Gene3D" id="3.30.1360.120">
    <property type="entry name" value="Probable tRNA modification gtpase trme, domain 1"/>
    <property type="match status" value="1"/>
</dbReference>
<dbReference type="InterPro" id="IPR007375">
    <property type="entry name" value="SoxG"/>
</dbReference>
<accession>A0A848DCN9</accession>
<name>A0A848DCN9_9PSEU</name>
<keyword evidence="2" id="KW-1185">Reference proteome</keyword>
<evidence type="ECO:0000313" key="1">
    <source>
        <dbReference type="EMBL" id="NMH90360.1"/>
    </source>
</evidence>
<dbReference type="SUPFAM" id="SSF103025">
    <property type="entry name" value="Folate-binding domain"/>
    <property type="match status" value="1"/>
</dbReference>
<reference evidence="1 2" key="1">
    <citation type="submission" date="2020-04" db="EMBL/GenBank/DDBJ databases">
        <authorList>
            <person name="Klaysubun C."/>
            <person name="Duangmal K."/>
            <person name="Lipun K."/>
        </authorList>
    </citation>
    <scope>NUCLEOTIDE SEQUENCE [LARGE SCALE GENOMIC DNA]</scope>
    <source>
        <strain evidence="1 2">DSM 45300</strain>
    </source>
</reference>
<comment type="caution">
    <text evidence="1">The sequence shown here is derived from an EMBL/GenBank/DDBJ whole genome shotgun (WGS) entry which is preliminary data.</text>
</comment>
<dbReference type="InterPro" id="IPR027266">
    <property type="entry name" value="TrmE/GcvT-like"/>
</dbReference>
<dbReference type="RefSeq" id="WP_169409863.1">
    <property type="nucleotide sequence ID" value="NZ_JAAXKZ010000004.1"/>
</dbReference>
<dbReference type="Proteomes" id="UP000586918">
    <property type="component" value="Unassembled WGS sequence"/>
</dbReference>
<dbReference type="Pfam" id="PF04268">
    <property type="entry name" value="SoxG"/>
    <property type="match status" value="1"/>
</dbReference>
<dbReference type="EMBL" id="JAAXKZ010000004">
    <property type="protein sequence ID" value="NMH90360.1"/>
    <property type="molecule type" value="Genomic_DNA"/>
</dbReference>
<dbReference type="Gene3D" id="3.30.70.1520">
    <property type="entry name" value="Heterotetrameric sarcosine oxidase"/>
    <property type="match status" value="1"/>
</dbReference>
<proteinExistence type="predicted"/>
<dbReference type="AlphaFoldDB" id="A0A848DCN9"/>
<evidence type="ECO:0000313" key="2">
    <source>
        <dbReference type="Proteomes" id="UP000586918"/>
    </source>
</evidence>
<protein>
    <submittedName>
        <fullName evidence="1">Sarcosine oxidase subunit gamma</fullName>
    </submittedName>
</protein>